<feature type="non-terminal residue" evidence="1">
    <location>
        <position position="1"/>
    </location>
</feature>
<reference evidence="1" key="1">
    <citation type="submission" date="2020-02" db="EMBL/GenBank/DDBJ databases">
        <authorList>
            <person name="Meier V. D."/>
        </authorList>
    </citation>
    <scope>NUCLEOTIDE SEQUENCE</scope>
    <source>
        <strain evidence="1">AVDCRST_MAG04</strain>
    </source>
</reference>
<protein>
    <submittedName>
        <fullName evidence="1">Uncharacterized protein</fullName>
    </submittedName>
</protein>
<name>A0A6J4HQJ0_9PROT</name>
<sequence length="71" mass="7700">CDAAETADGRHRGAEFRNPICSPRLPWRAARARRSGGRCPRGRGGRSPACWRACCWSTEATRGAPEVAMTA</sequence>
<dbReference type="EMBL" id="CADCTL010000080">
    <property type="protein sequence ID" value="CAA9229998.1"/>
    <property type="molecule type" value="Genomic_DNA"/>
</dbReference>
<proteinExistence type="predicted"/>
<organism evidence="1">
    <name type="scientific">uncultured Acetobacteraceae bacterium</name>
    <dbReference type="NCBI Taxonomy" id="169975"/>
    <lineage>
        <taxon>Bacteria</taxon>
        <taxon>Pseudomonadati</taxon>
        <taxon>Pseudomonadota</taxon>
        <taxon>Alphaproteobacteria</taxon>
        <taxon>Acetobacterales</taxon>
        <taxon>Acetobacteraceae</taxon>
        <taxon>environmental samples</taxon>
    </lineage>
</organism>
<feature type="non-terminal residue" evidence="1">
    <location>
        <position position="71"/>
    </location>
</feature>
<gene>
    <name evidence="1" type="ORF">AVDCRST_MAG04-1070</name>
</gene>
<accession>A0A6J4HQJ0</accession>
<dbReference type="AlphaFoldDB" id="A0A6J4HQJ0"/>
<evidence type="ECO:0000313" key="1">
    <source>
        <dbReference type="EMBL" id="CAA9229998.1"/>
    </source>
</evidence>